<feature type="transmembrane region" description="Helical" evidence="1">
    <location>
        <begin position="12"/>
        <end position="33"/>
    </location>
</feature>
<organism evidence="3 4">
    <name type="scientific">Adineta ricciae</name>
    <name type="common">Rotifer</name>
    <dbReference type="NCBI Taxonomy" id="249248"/>
    <lineage>
        <taxon>Eukaryota</taxon>
        <taxon>Metazoa</taxon>
        <taxon>Spiralia</taxon>
        <taxon>Gnathifera</taxon>
        <taxon>Rotifera</taxon>
        <taxon>Eurotatoria</taxon>
        <taxon>Bdelloidea</taxon>
        <taxon>Adinetida</taxon>
        <taxon>Adinetidae</taxon>
        <taxon>Adineta</taxon>
    </lineage>
</organism>
<sequence>MITKHAHQRVSLKRCLLIIGILFFISIIVFWYFSDHLPRYQYQFNLVAESTLPSTPGSTTTAVIIQEWSIQDWVRQYNVTHLFDWTWHKNGDYKRCHIPPSYTSKFIPRKLTSTVVVHDTYAYFRSHPDEGCIVDSAPTLPNPIPHPVPRARSWPETCAALNISHSWILCFLPQSEVGKYLPTTTHFVATATFNAFVDKGHCSTDVPGTVFTEHATFHPQGWVNARCTVDPITRLPLIKPKNRHIELIDSLGVYLSAPGHFAPQQLPRLLRLLAVAPMTAKVLVAKGGVADLLVDVLVERGVVTRDRIIPFENGRYADHFANIVYHSESWPYQWNQTHSHRLHDRTDVQLVHRVLAGGADQSSTEKRNRVILIKRKPGHSRALIQHEDVAAFMKSEISKSNLSSTLHFEVFTAQGHIRDHIALFRQARIIVGPHGAGLMNCLWASPRTYVVEIGYSTGMLLPQMYAEMSLHLDHNYWLCKGRGDYGSPIHVDMEDFAYIFNEILQEIKSNNQF</sequence>
<name>A0A814G2U2_ADIRI</name>
<dbReference type="Proteomes" id="UP000663852">
    <property type="component" value="Unassembled WGS sequence"/>
</dbReference>
<dbReference type="Pfam" id="PF04577">
    <property type="entry name" value="Glyco_transf_61"/>
    <property type="match status" value="1"/>
</dbReference>
<comment type="caution">
    <text evidence="3">The sequence shown here is derived from an EMBL/GenBank/DDBJ whole genome shotgun (WGS) entry which is preliminary data.</text>
</comment>
<dbReference type="OrthoDB" id="2102136at2759"/>
<feature type="domain" description="Glycosyltransferase 61 catalytic" evidence="2">
    <location>
        <begin position="259"/>
        <end position="451"/>
    </location>
</feature>
<dbReference type="GO" id="GO:0016757">
    <property type="term" value="F:glycosyltransferase activity"/>
    <property type="evidence" value="ECO:0007669"/>
    <property type="project" value="InterPro"/>
</dbReference>
<accession>A0A814G2U2</accession>
<evidence type="ECO:0000259" key="2">
    <source>
        <dbReference type="Pfam" id="PF04577"/>
    </source>
</evidence>
<protein>
    <recommendedName>
        <fullName evidence="2">Glycosyltransferase 61 catalytic domain-containing protein</fullName>
    </recommendedName>
</protein>
<evidence type="ECO:0000313" key="3">
    <source>
        <dbReference type="EMBL" id="CAF0988191.1"/>
    </source>
</evidence>
<dbReference type="EMBL" id="CAJNOJ010000058">
    <property type="protein sequence ID" value="CAF0988191.1"/>
    <property type="molecule type" value="Genomic_DNA"/>
</dbReference>
<keyword evidence="1" id="KW-1133">Transmembrane helix</keyword>
<evidence type="ECO:0000313" key="4">
    <source>
        <dbReference type="Proteomes" id="UP000663852"/>
    </source>
</evidence>
<keyword evidence="1" id="KW-0472">Membrane</keyword>
<dbReference type="InterPro" id="IPR049625">
    <property type="entry name" value="Glyco_transf_61_cat"/>
</dbReference>
<reference evidence="3" key="1">
    <citation type="submission" date="2021-02" db="EMBL/GenBank/DDBJ databases">
        <authorList>
            <person name="Nowell W R."/>
        </authorList>
    </citation>
    <scope>NUCLEOTIDE SEQUENCE</scope>
</reference>
<evidence type="ECO:0000256" key="1">
    <source>
        <dbReference type="SAM" id="Phobius"/>
    </source>
</evidence>
<proteinExistence type="predicted"/>
<gene>
    <name evidence="3" type="ORF">EDS130_LOCUS14244</name>
</gene>
<dbReference type="AlphaFoldDB" id="A0A814G2U2"/>
<keyword evidence="1" id="KW-0812">Transmembrane</keyword>